<dbReference type="CDD" id="cd22971">
    <property type="entry name" value="DD_RIIAD1"/>
    <property type="match status" value="1"/>
</dbReference>
<dbReference type="InParanoid" id="A0A6I8V0N1"/>
<proteinExistence type="predicted"/>
<dbReference type="RefSeq" id="XP_002135141.2">
    <property type="nucleotide sequence ID" value="XM_002135105.3"/>
</dbReference>
<dbReference type="InterPro" id="IPR059162">
    <property type="entry name" value="RIIAD1"/>
</dbReference>
<evidence type="ECO:0000313" key="2">
    <source>
        <dbReference type="RefSeq" id="XP_002135141.2"/>
    </source>
</evidence>
<reference evidence="2" key="1">
    <citation type="submission" date="2025-08" db="UniProtKB">
        <authorList>
            <consortium name="RefSeq"/>
        </authorList>
    </citation>
    <scope>IDENTIFICATION</scope>
    <source>
        <strain evidence="2">MV-25-SWS-2005</strain>
        <tissue evidence="2">Whole body</tissue>
    </source>
</reference>
<gene>
    <name evidence="2" type="primary">LOC6900782</name>
</gene>
<sequence>MAKETQVKIWDLGKWDSRAIGKYNTIPRIQKELRRGNWAYICQHPEIRAIVRVILQQAINAKSQPENIRKFVAEFFNCCRTPLLVPMINTQMKYVKEQLALGRWSAFDAETLFMETCSTHSLLSAASEDSNVPPILAYALVFKKPDECGIEKPPF</sequence>
<organism evidence="1 2">
    <name type="scientific">Drosophila pseudoobscura pseudoobscura</name>
    <name type="common">Fruit fly</name>
    <dbReference type="NCBI Taxonomy" id="46245"/>
    <lineage>
        <taxon>Eukaryota</taxon>
        <taxon>Metazoa</taxon>
        <taxon>Ecdysozoa</taxon>
        <taxon>Arthropoda</taxon>
        <taxon>Hexapoda</taxon>
        <taxon>Insecta</taxon>
        <taxon>Pterygota</taxon>
        <taxon>Neoptera</taxon>
        <taxon>Endopterygota</taxon>
        <taxon>Diptera</taxon>
        <taxon>Brachycera</taxon>
        <taxon>Muscomorpha</taxon>
        <taxon>Ephydroidea</taxon>
        <taxon>Drosophilidae</taxon>
        <taxon>Drosophila</taxon>
        <taxon>Sophophora</taxon>
    </lineage>
</organism>
<name>A0A6I8V0N1_DROPS</name>
<protein>
    <submittedName>
        <fullName evidence="2">Uncharacterized protein</fullName>
    </submittedName>
</protein>
<dbReference type="KEGG" id="dpo:6900782"/>
<dbReference type="Proteomes" id="UP000001819">
    <property type="component" value="Chromosome X"/>
</dbReference>
<accession>A0A6I8V0N1</accession>
<dbReference type="ExpressionAtlas" id="A0A6I8V0N1">
    <property type="expression patterns" value="baseline"/>
</dbReference>
<evidence type="ECO:0000313" key="1">
    <source>
        <dbReference type="Proteomes" id="UP000001819"/>
    </source>
</evidence>
<keyword evidence="1" id="KW-1185">Reference proteome</keyword>
<dbReference type="AlphaFoldDB" id="A0A6I8V0N1"/>